<name>A0AA38HRR2_9CUCU</name>
<accession>A0AA38HRR2</accession>
<evidence type="ECO:0000313" key="1">
    <source>
        <dbReference type="EMBL" id="KAJ3642715.1"/>
    </source>
</evidence>
<comment type="caution">
    <text evidence="1">The sequence shown here is derived from an EMBL/GenBank/DDBJ whole genome shotgun (WGS) entry which is preliminary data.</text>
</comment>
<dbReference type="AlphaFoldDB" id="A0AA38HRR2"/>
<reference evidence="1" key="1">
    <citation type="journal article" date="2023" name="G3 (Bethesda)">
        <title>Whole genome assemblies of Zophobas morio and Tenebrio molitor.</title>
        <authorList>
            <person name="Kaur S."/>
            <person name="Stinson S.A."/>
            <person name="diCenzo G.C."/>
        </authorList>
    </citation>
    <scope>NUCLEOTIDE SEQUENCE</scope>
    <source>
        <strain evidence="1">QUZm001</strain>
    </source>
</reference>
<sequence length="131" mass="14212">MGTTIVRACQRLKNFSHTTITVNFADTTISLQNNTQAPGLKPFINKFHSPKHLGPNVKFDACVARLARDSGGWNMGDFLGNGAKFAKGARDLVLLVVTQRGGFLLGWCLFVRKARGEVCGHPPISSLPQSC</sequence>
<gene>
    <name evidence="1" type="ORF">Zmor_025473</name>
</gene>
<organism evidence="1 2">
    <name type="scientific">Zophobas morio</name>
    <dbReference type="NCBI Taxonomy" id="2755281"/>
    <lineage>
        <taxon>Eukaryota</taxon>
        <taxon>Metazoa</taxon>
        <taxon>Ecdysozoa</taxon>
        <taxon>Arthropoda</taxon>
        <taxon>Hexapoda</taxon>
        <taxon>Insecta</taxon>
        <taxon>Pterygota</taxon>
        <taxon>Neoptera</taxon>
        <taxon>Endopterygota</taxon>
        <taxon>Coleoptera</taxon>
        <taxon>Polyphaga</taxon>
        <taxon>Cucujiformia</taxon>
        <taxon>Tenebrionidae</taxon>
        <taxon>Zophobas</taxon>
    </lineage>
</organism>
<protein>
    <submittedName>
        <fullName evidence="1">Uncharacterized protein</fullName>
    </submittedName>
</protein>
<proteinExistence type="predicted"/>
<keyword evidence="2" id="KW-1185">Reference proteome</keyword>
<dbReference type="Proteomes" id="UP001168821">
    <property type="component" value="Unassembled WGS sequence"/>
</dbReference>
<dbReference type="EMBL" id="JALNTZ010000008">
    <property type="protein sequence ID" value="KAJ3642715.1"/>
    <property type="molecule type" value="Genomic_DNA"/>
</dbReference>
<evidence type="ECO:0000313" key="2">
    <source>
        <dbReference type="Proteomes" id="UP001168821"/>
    </source>
</evidence>